<feature type="region of interest" description="Disordered" evidence="1">
    <location>
        <begin position="73"/>
        <end position="94"/>
    </location>
</feature>
<comment type="caution">
    <text evidence="2">The sequence shown here is derived from an EMBL/GenBank/DDBJ whole genome shotgun (WGS) entry which is preliminary data.</text>
</comment>
<evidence type="ECO:0000256" key="1">
    <source>
        <dbReference type="SAM" id="MobiDB-lite"/>
    </source>
</evidence>
<keyword evidence="3" id="KW-1185">Reference proteome</keyword>
<dbReference type="Proteomes" id="UP001145742">
    <property type="component" value="Unassembled WGS sequence"/>
</dbReference>
<organism evidence="2 3">
    <name type="scientific">Willisornis vidua</name>
    <name type="common">Xingu scale-backed antbird</name>
    <dbReference type="NCBI Taxonomy" id="1566151"/>
    <lineage>
        <taxon>Eukaryota</taxon>
        <taxon>Metazoa</taxon>
        <taxon>Chordata</taxon>
        <taxon>Craniata</taxon>
        <taxon>Vertebrata</taxon>
        <taxon>Euteleostomi</taxon>
        <taxon>Archelosauria</taxon>
        <taxon>Archosauria</taxon>
        <taxon>Dinosauria</taxon>
        <taxon>Saurischia</taxon>
        <taxon>Theropoda</taxon>
        <taxon>Coelurosauria</taxon>
        <taxon>Aves</taxon>
        <taxon>Neognathae</taxon>
        <taxon>Neoaves</taxon>
        <taxon>Telluraves</taxon>
        <taxon>Australaves</taxon>
        <taxon>Passeriformes</taxon>
        <taxon>Thamnophilidae</taxon>
        <taxon>Willisornis</taxon>
    </lineage>
</organism>
<evidence type="ECO:0000313" key="3">
    <source>
        <dbReference type="Proteomes" id="UP001145742"/>
    </source>
</evidence>
<evidence type="ECO:0000313" key="2">
    <source>
        <dbReference type="EMBL" id="KAJ7426050.1"/>
    </source>
</evidence>
<gene>
    <name evidence="2" type="ORF">WISP_19490</name>
</gene>
<accession>A0ABQ9DNU0</accession>
<protein>
    <submittedName>
        <fullName evidence="2">Uncharacterized protein</fullName>
    </submittedName>
</protein>
<name>A0ABQ9DNU0_9PASS</name>
<sequence>MIESMIRRRLSRRKVLLMDTQFYGFSSTNFVGNRQTVLTFNHETRRSKKLDPKKLDLEKLDLEKLDLEKFDPEKLDPEKLDPEKFDPERKGANY</sequence>
<proteinExistence type="predicted"/>
<dbReference type="EMBL" id="WHWB01032333">
    <property type="protein sequence ID" value="KAJ7426050.1"/>
    <property type="molecule type" value="Genomic_DNA"/>
</dbReference>
<reference evidence="2" key="1">
    <citation type="submission" date="2019-10" db="EMBL/GenBank/DDBJ databases">
        <authorList>
            <person name="Soares A.E.R."/>
            <person name="Aleixo A."/>
            <person name="Schneider P."/>
            <person name="Miyaki C.Y."/>
            <person name="Schneider M.P."/>
            <person name="Mello C."/>
            <person name="Vasconcelos A.T.R."/>
        </authorList>
    </citation>
    <scope>NUCLEOTIDE SEQUENCE</scope>
    <source>
        <tissue evidence="2">Muscle</tissue>
    </source>
</reference>